<organism evidence="1 2">
    <name type="scientific">Scophthalmus maximus</name>
    <name type="common">Turbot</name>
    <name type="synonym">Psetta maxima</name>
    <dbReference type="NCBI Taxonomy" id="52904"/>
    <lineage>
        <taxon>Eukaryota</taxon>
        <taxon>Metazoa</taxon>
        <taxon>Chordata</taxon>
        <taxon>Craniata</taxon>
        <taxon>Vertebrata</taxon>
        <taxon>Euteleostomi</taxon>
        <taxon>Actinopterygii</taxon>
        <taxon>Neopterygii</taxon>
        <taxon>Teleostei</taxon>
        <taxon>Neoteleostei</taxon>
        <taxon>Acanthomorphata</taxon>
        <taxon>Carangaria</taxon>
        <taxon>Pleuronectiformes</taxon>
        <taxon>Pleuronectoidei</taxon>
        <taxon>Scophthalmidae</taxon>
        <taxon>Scophthalmus</taxon>
    </lineage>
</organism>
<evidence type="ECO:0000313" key="2">
    <source>
        <dbReference type="Proteomes" id="UP000246464"/>
    </source>
</evidence>
<name>A0A2U9BY65_SCOMX</name>
<sequence>MCFISFIIYPVWTELRGKGFKKLAVPVKLHQRKPGGRPRVKENTEGELGDETRMCRSEEVVETGNRSD</sequence>
<accession>A0A2U9BY65</accession>
<evidence type="ECO:0000313" key="1">
    <source>
        <dbReference type="EMBL" id="AWP09138.1"/>
    </source>
</evidence>
<proteinExistence type="predicted"/>
<gene>
    <name evidence="1" type="ORF">SMAX5B_016618</name>
</gene>
<dbReference type="AlphaFoldDB" id="A0A2U9BY65"/>
<dbReference type="Proteomes" id="UP000246464">
    <property type="component" value="Chromosome 11"/>
</dbReference>
<protein>
    <submittedName>
        <fullName evidence="1">Uncharacterized protein</fullName>
    </submittedName>
</protein>
<reference evidence="1 2" key="1">
    <citation type="submission" date="2017-12" db="EMBL/GenBank/DDBJ databases">
        <title>Integrating genomic resources of turbot (Scophthalmus maximus) in depth evaluation of genetic and physical mapping variation across individuals.</title>
        <authorList>
            <person name="Martinez P."/>
        </authorList>
    </citation>
    <scope>NUCLEOTIDE SEQUENCE [LARGE SCALE GENOMIC DNA]</scope>
</reference>
<dbReference type="EMBL" id="CP026253">
    <property type="protein sequence ID" value="AWP09138.1"/>
    <property type="molecule type" value="Genomic_DNA"/>
</dbReference>
<keyword evidence="2" id="KW-1185">Reference proteome</keyword>